<dbReference type="Pfam" id="PF03959">
    <property type="entry name" value="FSH1"/>
    <property type="match status" value="1"/>
</dbReference>
<dbReference type="GO" id="GO:0016787">
    <property type="term" value="F:hydrolase activity"/>
    <property type="evidence" value="ECO:0007669"/>
    <property type="project" value="UniProtKB-KW"/>
</dbReference>
<evidence type="ECO:0000259" key="2">
    <source>
        <dbReference type="Pfam" id="PF03959"/>
    </source>
</evidence>
<dbReference type="InterPro" id="IPR050593">
    <property type="entry name" value="LovG"/>
</dbReference>
<name>A0ABR4NXT3_9SACH</name>
<dbReference type="InterPro" id="IPR005645">
    <property type="entry name" value="FSH-like_dom"/>
</dbReference>
<dbReference type="SUPFAM" id="SSF53474">
    <property type="entry name" value="alpha/beta-Hydrolases"/>
    <property type="match status" value="1"/>
</dbReference>
<dbReference type="EMBL" id="JBEVYD010000004">
    <property type="protein sequence ID" value="KAL3233527.1"/>
    <property type="molecule type" value="Genomic_DNA"/>
</dbReference>
<keyword evidence="4" id="KW-1185">Reference proteome</keyword>
<feature type="domain" description="Serine hydrolase" evidence="2">
    <location>
        <begin position="2"/>
        <end position="229"/>
    </location>
</feature>
<dbReference type="Proteomes" id="UP001623330">
    <property type="component" value="Unassembled WGS sequence"/>
</dbReference>
<sequence length="271" mass="30587">MSKKILMLHGFVQNDRIFSAKTGGLRKALKKLGYELDYPCGPVAVDRTSLMSSSSVKEVEADVAKQFNTDLGPGRDGKENELFGWWERKPGGSFYDYEIPHSTFEFLRSYILENGPYDGIMGFSQGGGMGGYLVSDLNRLLNLNKEEQPDLKFFIAFSGFRLEPEIYAQHFREHPISIPTLIVQGELDTVVAESRVMSLYEAVLPQYRTLLKHHGGHFIPNQKLFLNQITGWIQAMTSDQETDTDIEMSSSSVQPEIDNELLDMIDSMGKL</sequence>
<dbReference type="PANTHER" id="PTHR48070:SF6">
    <property type="entry name" value="ESTERASE OVCA2"/>
    <property type="match status" value="1"/>
</dbReference>
<gene>
    <name evidence="3" type="ORF">RNJ44_03567</name>
</gene>
<proteinExistence type="predicted"/>
<evidence type="ECO:0000313" key="4">
    <source>
        <dbReference type="Proteomes" id="UP001623330"/>
    </source>
</evidence>
<accession>A0ABR4NXT3</accession>
<dbReference type="Gene3D" id="3.40.50.1820">
    <property type="entry name" value="alpha/beta hydrolase"/>
    <property type="match status" value="1"/>
</dbReference>
<protein>
    <submittedName>
        <fullName evidence="3">Family of serine hydrolases 3</fullName>
    </submittedName>
</protein>
<evidence type="ECO:0000256" key="1">
    <source>
        <dbReference type="ARBA" id="ARBA00022801"/>
    </source>
</evidence>
<organism evidence="3 4">
    <name type="scientific">Nakaseomyces bracarensis</name>
    <dbReference type="NCBI Taxonomy" id="273131"/>
    <lineage>
        <taxon>Eukaryota</taxon>
        <taxon>Fungi</taxon>
        <taxon>Dikarya</taxon>
        <taxon>Ascomycota</taxon>
        <taxon>Saccharomycotina</taxon>
        <taxon>Saccharomycetes</taxon>
        <taxon>Saccharomycetales</taxon>
        <taxon>Saccharomycetaceae</taxon>
        <taxon>Nakaseomyces</taxon>
    </lineage>
</organism>
<keyword evidence="1 3" id="KW-0378">Hydrolase</keyword>
<evidence type="ECO:0000313" key="3">
    <source>
        <dbReference type="EMBL" id="KAL3233527.1"/>
    </source>
</evidence>
<dbReference type="InterPro" id="IPR029058">
    <property type="entry name" value="AB_hydrolase_fold"/>
</dbReference>
<dbReference type="PANTHER" id="PTHR48070">
    <property type="entry name" value="ESTERASE OVCA2"/>
    <property type="match status" value="1"/>
</dbReference>
<comment type="caution">
    <text evidence="3">The sequence shown here is derived from an EMBL/GenBank/DDBJ whole genome shotgun (WGS) entry which is preliminary data.</text>
</comment>
<reference evidence="3 4" key="1">
    <citation type="submission" date="2024-05" db="EMBL/GenBank/DDBJ databases">
        <title>Long read based assembly of the Candida bracarensis genome reveals expanded adhesin content.</title>
        <authorList>
            <person name="Marcet-Houben M."/>
            <person name="Ksiezopolska E."/>
            <person name="Gabaldon T."/>
        </authorList>
    </citation>
    <scope>NUCLEOTIDE SEQUENCE [LARGE SCALE GENOMIC DNA]</scope>
    <source>
        <strain evidence="3 4">CBM6</strain>
    </source>
</reference>